<accession>A0A1Y0I3Q0</accession>
<dbReference type="OrthoDB" id="5765252at2"/>
<dbReference type="Proteomes" id="UP000196027">
    <property type="component" value="Chromosome"/>
</dbReference>
<protein>
    <submittedName>
        <fullName evidence="2">Chemotaxis signal transduction protein CheW</fullName>
    </submittedName>
</protein>
<dbReference type="PROSITE" id="PS50851">
    <property type="entry name" value="CHEW"/>
    <property type="match status" value="1"/>
</dbReference>
<feature type="domain" description="CheW-like" evidence="1">
    <location>
        <begin position="7"/>
        <end position="150"/>
    </location>
</feature>
<reference evidence="2 3" key="1">
    <citation type="submission" date="2017-05" db="EMBL/GenBank/DDBJ databases">
        <title>Genomic insights into alkan degradation activity of Oleiphilus messinensis.</title>
        <authorList>
            <person name="Kozyavkin S.A."/>
            <person name="Slesarev A.I."/>
            <person name="Golyshin P.N."/>
            <person name="Korzhenkov A."/>
            <person name="Golyshina O.N."/>
            <person name="Toshchakov S.V."/>
        </authorList>
    </citation>
    <scope>NUCLEOTIDE SEQUENCE [LARGE SCALE GENOMIC DNA]</scope>
    <source>
        <strain evidence="2 3">ME102</strain>
    </source>
</reference>
<dbReference type="GO" id="GO:0007165">
    <property type="term" value="P:signal transduction"/>
    <property type="evidence" value="ECO:0007669"/>
    <property type="project" value="InterPro"/>
</dbReference>
<dbReference type="GO" id="GO:0006935">
    <property type="term" value="P:chemotaxis"/>
    <property type="evidence" value="ECO:0007669"/>
    <property type="project" value="InterPro"/>
</dbReference>
<keyword evidence="3" id="KW-1185">Reference proteome</keyword>
<dbReference type="Pfam" id="PF01584">
    <property type="entry name" value="CheW"/>
    <property type="match status" value="1"/>
</dbReference>
<proteinExistence type="predicted"/>
<dbReference type="KEGG" id="ome:OLMES_0310"/>
<dbReference type="SMART" id="SM00260">
    <property type="entry name" value="CheW"/>
    <property type="match status" value="1"/>
</dbReference>
<gene>
    <name evidence="2" type="ORF">OLMES_0310</name>
</gene>
<dbReference type="InterPro" id="IPR036061">
    <property type="entry name" value="CheW-like_dom_sf"/>
</dbReference>
<sequence>MTETLDLISSLFLPIAGKNLLLPNVSIAEVIDYQIPNKQEQAADWYLGSVSWRGQQLPVMSYELANQDATKDRGENPRIIVINTIGPHNSQLPFFAIVTQNIPRLVKVDENSITEDVDEPQGPIEKMRVTIHGETASIPNLELMESMLFQELQQHQSY</sequence>
<name>A0A1Y0I3Q0_9GAMM</name>
<organism evidence="2 3">
    <name type="scientific">Oleiphilus messinensis</name>
    <dbReference type="NCBI Taxonomy" id="141451"/>
    <lineage>
        <taxon>Bacteria</taxon>
        <taxon>Pseudomonadati</taxon>
        <taxon>Pseudomonadota</taxon>
        <taxon>Gammaproteobacteria</taxon>
        <taxon>Oceanospirillales</taxon>
        <taxon>Oleiphilaceae</taxon>
        <taxon>Oleiphilus</taxon>
    </lineage>
</organism>
<dbReference type="Gene3D" id="2.40.50.180">
    <property type="entry name" value="CheA-289, Domain 4"/>
    <property type="match status" value="1"/>
</dbReference>
<evidence type="ECO:0000259" key="1">
    <source>
        <dbReference type="PROSITE" id="PS50851"/>
    </source>
</evidence>
<evidence type="ECO:0000313" key="2">
    <source>
        <dbReference type="EMBL" id="ARU54416.1"/>
    </source>
</evidence>
<dbReference type="EMBL" id="CP021425">
    <property type="protein sequence ID" value="ARU54416.1"/>
    <property type="molecule type" value="Genomic_DNA"/>
</dbReference>
<dbReference type="SUPFAM" id="SSF50341">
    <property type="entry name" value="CheW-like"/>
    <property type="match status" value="1"/>
</dbReference>
<dbReference type="InterPro" id="IPR002545">
    <property type="entry name" value="CheW-lke_dom"/>
</dbReference>
<dbReference type="AlphaFoldDB" id="A0A1Y0I3Q0"/>
<evidence type="ECO:0000313" key="3">
    <source>
        <dbReference type="Proteomes" id="UP000196027"/>
    </source>
</evidence>